<reference evidence="1" key="2">
    <citation type="submission" date="2022-06" db="UniProtKB">
        <authorList>
            <consortium name="EnsemblMetazoa"/>
        </authorList>
    </citation>
    <scope>IDENTIFICATION</scope>
</reference>
<evidence type="ECO:0000313" key="1">
    <source>
        <dbReference type="EnsemblMetazoa" id="XP_029348401.1"/>
    </source>
</evidence>
<accession>A0A8R2NW73</accession>
<keyword evidence="2" id="KW-1185">Reference proteome</keyword>
<dbReference type="Proteomes" id="UP000007819">
    <property type="component" value="Unassembled WGS sequence"/>
</dbReference>
<name>A0A8R2NW73_ACYPI</name>
<sequence length="115" mass="13216">MVNNCVWCGNIDAAMEFLYTSFDGYGRSSCNTMGHKSIKLCSRFFGFWRLLDTTLRLFCVETLRYKPQHARPTQHSTATFNSDVIPSSNLKVQRLCIYTVLKRPFIHGVSTVQLQ</sequence>
<organism evidence="1 2">
    <name type="scientific">Acyrthosiphon pisum</name>
    <name type="common">Pea aphid</name>
    <dbReference type="NCBI Taxonomy" id="7029"/>
    <lineage>
        <taxon>Eukaryota</taxon>
        <taxon>Metazoa</taxon>
        <taxon>Ecdysozoa</taxon>
        <taxon>Arthropoda</taxon>
        <taxon>Hexapoda</taxon>
        <taxon>Insecta</taxon>
        <taxon>Pterygota</taxon>
        <taxon>Neoptera</taxon>
        <taxon>Paraneoptera</taxon>
        <taxon>Hemiptera</taxon>
        <taxon>Sternorrhyncha</taxon>
        <taxon>Aphidomorpha</taxon>
        <taxon>Aphidoidea</taxon>
        <taxon>Aphididae</taxon>
        <taxon>Macrosiphini</taxon>
        <taxon>Acyrthosiphon</taxon>
    </lineage>
</organism>
<evidence type="ECO:0000313" key="2">
    <source>
        <dbReference type="Proteomes" id="UP000007819"/>
    </source>
</evidence>
<protein>
    <submittedName>
        <fullName evidence="1">Uncharacterized protein</fullName>
    </submittedName>
</protein>
<dbReference type="KEGG" id="api:100574446"/>
<dbReference type="RefSeq" id="XP_029348401.1">
    <property type="nucleotide sequence ID" value="XM_029492541.1"/>
</dbReference>
<dbReference type="GeneID" id="100574446"/>
<dbReference type="EnsemblMetazoa" id="XM_029492541.1">
    <property type="protein sequence ID" value="XP_029348401.1"/>
    <property type="gene ID" value="LOC100574446"/>
</dbReference>
<dbReference type="AlphaFoldDB" id="A0A8R2NW73"/>
<proteinExistence type="predicted"/>
<reference evidence="2" key="1">
    <citation type="submission" date="2010-06" db="EMBL/GenBank/DDBJ databases">
        <authorList>
            <person name="Jiang H."/>
            <person name="Abraham K."/>
            <person name="Ali S."/>
            <person name="Alsbrooks S.L."/>
            <person name="Anim B.N."/>
            <person name="Anosike U.S."/>
            <person name="Attaway T."/>
            <person name="Bandaranaike D.P."/>
            <person name="Battles P.K."/>
            <person name="Bell S.N."/>
            <person name="Bell A.V."/>
            <person name="Beltran B."/>
            <person name="Bickham C."/>
            <person name="Bustamante Y."/>
            <person name="Caleb T."/>
            <person name="Canada A."/>
            <person name="Cardenas V."/>
            <person name="Carter K."/>
            <person name="Chacko J."/>
            <person name="Chandrabose M.N."/>
            <person name="Chavez D."/>
            <person name="Chavez A."/>
            <person name="Chen L."/>
            <person name="Chu H.-S."/>
            <person name="Claassen K.J."/>
            <person name="Cockrell R."/>
            <person name="Collins M."/>
            <person name="Cooper J.A."/>
            <person name="Cree A."/>
            <person name="Curry S.M."/>
            <person name="Da Y."/>
            <person name="Dao M.D."/>
            <person name="Das B."/>
            <person name="Davila M.-L."/>
            <person name="Davy-Carroll L."/>
            <person name="Denson S."/>
            <person name="Dinh H."/>
            <person name="Ebong V.E."/>
            <person name="Edwards J.R."/>
            <person name="Egan A."/>
            <person name="El-Daye J."/>
            <person name="Escobedo L."/>
            <person name="Fernandez S."/>
            <person name="Fernando P.R."/>
            <person name="Flagg N."/>
            <person name="Forbes L.D."/>
            <person name="Fowler R.G."/>
            <person name="Fu Q."/>
            <person name="Gabisi R.A."/>
            <person name="Ganer J."/>
            <person name="Garbino Pronczuk A."/>
            <person name="Garcia R.M."/>
            <person name="Garner T."/>
            <person name="Garrett T.E."/>
            <person name="Gonzalez D.A."/>
            <person name="Hamid H."/>
            <person name="Hawkins E.S."/>
            <person name="Hirani K."/>
            <person name="Hogues M.E."/>
            <person name="Hollins B."/>
            <person name="Hsiao C.-H."/>
            <person name="Jabil R."/>
            <person name="James M.L."/>
            <person name="Jhangiani S.N."/>
            <person name="Johnson B."/>
            <person name="Johnson Q."/>
            <person name="Joshi V."/>
            <person name="Kalu J.B."/>
            <person name="Kam C."/>
            <person name="Kashfia A."/>
            <person name="Keebler J."/>
            <person name="Kisamo H."/>
            <person name="Kovar C.L."/>
            <person name="Lago L.A."/>
            <person name="Lai C.-Y."/>
            <person name="Laidlaw J."/>
            <person name="Lara F."/>
            <person name="Le T.-K."/>
            <person name="Lee S.L."/>
            <person name="Legall F.H."/>
            <person name="Lemon S.J."/>
            <person name="Lewis L.R."/>
            <person name="Li B."/>
            <person name="Liu Y."/>
            <person name="Liu Y.-S."/>
            <person name="Lopez J."/>
            <person name="Lozado R.J."/>
            <person name="Lu J."/>
            <person name="Madu R.C."/>
            <person name="Maheshwari M."/>
            <person name="Maheshwari R."/>
            <person name="Malloy K."/>
            <person name="Martinez E."/>
            <person name="Mathew T."/>
            <person name="Mercado I.C."/>
            <person name="Mercado C."/>
            <person name="Meyer B."/>
            <person name="Montgomery K."/>
            <person name="Morgan M.B."/>
            <person name="Munidasa M."/>
            <person name="Nazareth L.V."/>
            <person name="Nelson J."/>
            <person name="Ng B.M."/>
            <person name="Nguyen N.B."/>
            <person name="Nguyen P.Q."/>
            <person name="Nguyen T."/>
            <person name="Obregon M."/>
            <person name="Okwuonu G.O."/>
            <person name="Onwere C.G."/>
            <person name="Orozco G."/>
            <person name="Parra A."/>
            <person name="Patel S."/>
            <person name="Patil S."/>
            <person name="Perez A."/>
            <person name="Perez Y."/>
            <person name="Pham C."/>
            <person name="Primus E.L."/>
            <person name="Pu L.-L."/>
            <person name="Puazo M."/>
            <person name="Qin X."/>
            <person name="Quiroz J.B."/>
            <person name="Reese J."/>
            <person name="Richards S."/>
            <person name="Rives C.M."/>
            <person name="Robberts R."/>
            <person name="Ruiz S.J."/>
            <person name="Ruiz M.J."/>
            <person name="Santibanez J."/>
            <person name="Schneider B.W."/>
            <person name="Sisson I."/>
            <person name="Smith M."/>
            <person name="Sodergren E."/>
            <person name="Song X.-Z."/>
            <person name="Song B.B."/>
            <person name="Summersgill H."/>
            <person name="Thelus R."/>
            <person name="Thornton R.D."/>
            <person name="Trejos Z.Y."/>
            <person name="Usmani K."/>
            <person name="Vattathil S."/>
            <person name="Villasana D."/>
            <person name="Walker D.L."/>
            <person name="Wang S."/>
            <person name="Wang K."/>
            <person name="White C.S."/>
            <person name="Williams A.C."/>
            <person name="Williamson J."/>
            <person name="Wilson K."/>
            <person name="Woghiren I.O."/>
            <person name="Woodworth J.R."/>
            <person name="Worley K.C."/>
            <person name="Wright R.A."/>
            <person name="Wu W."/>
            <person name="Young L."/>
            <person name="Zhang L."/>
            <person name="Zhang J."/>
            <person name="Zhu Y."/>
            <person name="Muzny D.M."/>
            <person name="Weinstock G."/>
            <person name="Gibbs R.A."/>
        </authorList>
    </citation>
    <scope>NUCLEOTIDE SEQUENCE [LARGE SCALE GENOMIC DNA]</scope>
    <source>
        <strain evidence="2">LSR1</strain>
    </source>
</reference>